<keyword evidence="1" id="KW-0812">Transmembrane</keyword>
<protein>
    <recommendedName>
        <fullName evidence="4">HEAT domain containing protein</fullName>
    </recommendedName>
</protein>
<dbReference type="STRING" id="320771.Cflav_PD2469"/>
<dbReference type="AlphaFoldDB" id="B9XKR9"/>
<proteinExistence type="predicted"/>
<keyword evidence="1" id="KW-0472">Membrane</keyword>
<dbReference type="Proteomes" id="UP000003688">
    <property type="component" value="Unassembled WGS sequence"/>
</dbReference>
<accession>B9XKR9</accession>
<evidence type="ECO:0008006" key="4">
    <source>
        <dbReference type="Google" id="ProtNLM"/>
    </source>
</evidence>
<feature type="transmembrane region" description="Helical" evidence="1">
    <location>
        <begin position="7"/>
        <end position="25"/>
    </location>
</feature>
<keyword evidence="1" id="KW-1133">Transmembrane helix</keyword>
<sequence length="221" mass="25515">MKTKRNIEILIVTLLTGFVVIYAIWPSEPRYQGKTLTKWLEYYYIKYGSGTGRNRPLPPKEHEAVDAIGVKAIPTLLSMLKAKDSPTRTNFIRFWRQHGFPKIDWGMEANNQHEMAGMGFAILGKEARAATSGLIKHTVNEDPKIRRTALLCLNTIEADPQMLFPVLVERLKDDEDLVSHVAAYMLREKFPKEAERLGIYERFPELKRSFKPGIQHFDWLL</sequence>
<dbReference type="InterPro" id="IPR011989">
    <property type="entry name" value="ARM-like"/>
</dbReference>
<evidence type="ECO:0000313" key="2">
    <source>
        <dbReference type="EMBL" id="EEF59562.1"/>
    </source>
</evidence>
<comment type="caution">
    <text evidence="2">The sequence shown here is derived from an EMBL/GenBank/DDBJ whole genome shotgun (WGS) entry which is preliminary data.</text>
</comment>
<dbReference type="RefSeq" id="WP_007416405.1">
    <property type="nucleotide sequence ID" value="NZ_ABOX02000026.1"/>
</dbReference>
<gene>
    <name evidence="2" type="ORF">Cflav_PD2469</name>
</gene>
<dbReference type="OrthoDB" id="437410at2"/>
<keyword evidence="3" id="KW-1185">Reference proteome</keyword>
<dbReference type="EMBL" id="ABOX02000026">
    <property type="protein sequence ID" value="EEF59562.1"/>
    <property type="molecule type" value="Genomic_DNA"/>
</dbReference>
<name>B9XKR9_PEDPL</name>
<dbReference type="InterPro" id="IPR016024">
    <property type="entry name" value="ARM-type_fold"/>
</dbReference>
<organism evidence="2 3">
    <name type="scientific">Pedosphaera parvula (strain Ellin514)</name>
    <dbReference type="NCBI Taxonomy" id="320771"/>
    <lineage>
        <taxon>Bacteria</taxon>
        <taxon>Pseudomonadati</taxon>
        <taxon>Verrucomicrobiota</taxon>
        <taxon>Pedosphaerae</taxon>
        <taxon>Pedosphaerales</taxon>
        <taxon>Pedosphaeraceae</taxon>
        <taxon>Pedosphaera</taxon>
    </lineage>
</organism>
<dbReference type="SUPFAM" id="SSF48371">
    <property type="entry name" value="ARM repeat"/>
    <property type="match status" value="1"/>
</dbReference>
<reference evidence="2 3" key="1">
    <citation type="journal article" date="2011" name="J. Bacteriol.">
        <title>Genome sequence of 'Pedosphaera parvula' Ellin514, an aerobic Verrucomicrobial isolate from pasture soil.</title>
        <authorList>
            <person name="Kant R."/>
            <person name="van Passel M.W."/>
            <person name="Sangwan P."/>
            <person name="Palva A."/>
            <person name="Lucas S."/>
            <person name="Copeland A."/>
            <person name="Lapidus A."/>
            <person name="Glavina Del Rio T."/>
            <person name="Dalin E."/>
            <person name="Tice H."/>
            <person name="Bruce D."/>
            <person name="Goodwin L."/>
            <person name="Pitluck S."/>
            <person name="Chertkov O."/>
            <person name="Larimer F.W."/>
            <person name="Land M.L."/>
            <person name="Hauser L."/>
            <person name="Brettin T.S."/>
            <person name="Detter J.C."/>
            <person name="Han S."/>
            <person name="de Vos W.M."/>
            <person name="Janssen P.H."/>
            <person name="Smidt H."/>
        </authorList>
    </citation>
    <scope>NUCLEOTIDE SEQUENCE [LARGE SCALE GENOMIC DNA]</scope>
    <source>
        <strain evidence="2 3">Ellin514</strain>
    </source>
</reference>
<evidence type="ECO:0000313" key="3">
    <source>
        <dbReference type="Proteomes" id="UP000003688"/>
    </source>
</evidence>
<evidence type="ECO:0000256" key="1">
    <source>
        <dbReference type="SAM" id="Phobius"/>
    </source>
</evidence>
<dbReference type="Gene3D" id="1.25.10.10">
    <property type="entry name" value="Leucine-rich Repeat Variant"/>
    <property type="match status" value="1"/>
</dbReference>